<dbReference type="EnsemblMetazoa" id="XM_038192746.1">
    <property type="protein sequence ID" value="XP_038048674.1"/>
    <property type="gene ID" value="LOC119722552"/>
</dbReference>
<evidence type="ECO:0000256" key="2">
    <source>
        <dbReference type="SAM" id="MobiDB-lite"/>
    </source>
</evidence>
<keyword evidence="4" id="KW-1185">Reference proteome</keyword>
<feature type="repeat" description="TPR" evidence="1">
    <location>
        <begin position="62"/>
        <end position="95"/>
    </location>
</feature>
<dbReference type="OrthoDB" id="2423701at2759"/>
<evidence type="ECO:0000256" key="1">
    <source>
        <dbReference type="PROSITE-ProRule" id="PRU00339"/>
    </source>
</evidence>
<feature type="repeat" description="TPR" evidence="1">
    <location>
        <begin position="130"/>
        <end position="163"/>
    </location>
</feature>
<dbReference type="InterPro" id="IPR052658">
    <property type="entry name" value="TPR-containing"/>
</dbReference>
<dbReference type="SMART" id="SM00028">
    <property type="entry name" value="TPR"/>
    <property type="match status" value="2"/>
</dbReference>
<dbReference type="AlphaFoldDB" id="A0A914B0U9"/>
<dbReference type="SUPFAM" id="SSF48452">
    <property type="entry name" value="TPR-like"/>
    <property type="match status" value="1"/>
</dbReference>
<dbReference type="RefSeq" id="XP_038070008.1">
    <property type="nucleotide sequence ID" value="XM_038214080.1"/>
</dbReference>
<accession>A0A914B0U9</accession>
<dbReference type="GeneID" id="119722552"/>
<dbReference type="PANTHER" id="PTHR15544:SF0">
    <property type="entry name" value="TETRATRICOPEPTIDE REPEAT PROTEIN 33"/>
    <property type="match status" value="1"/>
</dbReference>
<dbReference type="PROSITE" id="PS50005">
    <property type="entry name" value="TPR"/>
    <property type="match status" value="2"/>
</dbReference>
<keyword evidence="1" id="KW-0802">TPR repeat</keyword>
<protein>
    <recommendedName>
        <fullName evidence="5">Tetratricopeptide repeat protein 33</fullName>
    </recommendedName>
</protein>
<dbReference type="RefSeq" id="XP_038048673.1">
    <property type="nucleotide sequence ID" value="XM_038192745.1"/>
</dbReference>
<evidence type="ECO:0000313" key="3">
    <source>
        <dbReference type="EnsemblMetazoa" id="XP_038070010.1"/>
    </source>
</evidence>
<dbReference type="PANTHER" id="PTHR15544">
    <property type="entry name" value="OSMOSIS RESPONSIVE FACTOR"/>
    <property type="match status" value="1"/>
</dbReference>
<dbReference type="EnsemblMetazoa" id="XM_038214081.1">
    <property type="protein sequence ID" value="XP_038070009.1"/>
    <property type="gene ID" value="LOC119739228"/>
</dbReference>
<evidence type="ECO:0008006" key="5">
    <source>
        <dbReference type="Google" id="ProtNLM"/>
    </source>
</evidence>
<organism evidence="3 4">
    <name type="scientific">Patiria miniata</name>
    <name type="common">Bat star</name>
    <name type="synonym">Asterina miniata</name>
    <dbReference type="NCBI Taxonomy" id="46514"/>
    <lineage>
        <taxon>Eukaryota</taxon>
        <taxon>Metazoa</taxon>
        <taxon>Echinodermata</taxon>
        <taxon>Eleutherozoa</taxon>
        <taxon>Asterozoa</taxon>
        <taxon>Asteroidea</taxon>
        <taxon>Valvatacea</taxon>
        <taxon>Valvatida</taxon>
        <taxon>Asterinidae</taxon>
        <taxon>Patiria</taxon>
    </lineage>
</organism>
<dbReference type="EnsemblMetazoa" id="XM_038192745.1">
    <property type="protein sequence ID" value="XP_038048673.1"/>
    <property type="gene ID" value="LOC119722552"/>
</dbReference>
<evidence type="ECO:0000313" key="4">
    <source>
        <dbReference type="Proteomes" id="UP000887568"/>
    </source>
</evidence>
<dbReference type="EnsemblMetazoa" id="XM_038214082.1">
    <property type="protein sequence ID" value="XP_038070010.1"/>
    <property type="gene ID" value="LOC119739228"/>
</dbReference>
<feature type="compositionally biased region" description="Polar residues" evidence="2">
    <location>
        <begin position="196"/>
        <end position="207"/>
    </location>
</feature>
<dbReference type="Gene3D" id="1.25.40.10">
    <property type="entry name" value="Tetratricopeptide repeat domain"/>
    <property type="match status" value="1"/>
</dbReference>
<proteinExistence type="predicted"/>
<dbReference type="EnsemblMetazoa" id="XM_038214080.1">
    <property type="protein sequence ID" value="XP_038070008.1"/>
    <property type="gene ID" value="LOC119739228"/>
</dbReference>
<dbReference type="InterPro" id="IPR011990">
    <property type="entry name" value="TPR-like_helical_dom_sf"/>
</dbReference>
<dbReference type="RefSeq" id="XP_038070009.1">
    <property type="nucleotide sequence ID" value="XM_038214081.1"/>
</dbReference>
<dbReference type="OMA" id="WQEDLKW"/>
<reference evidence="3" key="1">
    <citation type="submission" date="2022-11" db="UniProtKB">
        <authorList>
            <consortium name="EnsemblMetazoa"/>
        </authorList>
    </citation>
    <scope>IDENTIFICATION</scope>
</reference>
<dbReference type="Proteomes" id="UP000887568">
    <property type="component" value="Unplaced"/>
</dbReference>
<dbReference type="RefSeq" id="XP_038070010.1">
    <property type="nucleotide sequence ID" value="XM_038214082.1"/>
</dbReference>
<name>A0A914B0U9_PATMI</name>
<dbReference type="InterPro" id="IPR019734">
    <property type="entry name" value="TPR_rpt"/>
</dbReference>
<dbReference type="GeneID" id="119739228"/>
<feature type="region of interest" description="Disordered" evidence="2">
    <location>
        <begin position="188"/>
        <end position="229"/>
    </location>
</feature>
<sequence length="229" mass="25646">MTSFGWKRKAGDNVSKSAATTFQEVTGQQDPDGVESDVSLSHWGQVAKQRKVILLEDAKTKSKRLKDEGSILAEAERYWEAITKWDEALQLTPDSENILDMKAQALLILHEVFPAVQTAVSAVKLNPRWWAAHQTLGRAQLGLGEIKMAVSSFSKAIHLNPCDNELWEEDLKWACSLLREKQRMNLDTKGEDNLVSGRSSQKTITRATSEEDEQTEEQSEECEAAVQTT</sequence>
<feature type="compositionally biased region" description="Acidic residues" evidence="2">
    <location>
        <begin position="210"/>
        <end position="223"/>
    </location>
</feature>
<dbReference type="RefSeq" id="XP_038048674.1">
    <property type="nucleotide sequence ID" value="XM_038192746.1"/>
</dbReference>